<keyword evidence="2" id="KW-1185">Reference proteome</keyword>
<comment type="caution">
    <text evidence="1">The sequence shown here is derived from an EMBL/GenBank/DDBJ whole genome shotgun (WGS) entry which is preliminary data.</text>
</comment>
<dbReference type="EMBL" id="CM004388">
    <property type="protein sequence ID" value="KAG8661060.1"/>
    <property type="molecule type" value="Genomic_DNA"/>
</dbReference>
<dbReference type="Proteomes" id="UP000091857">
    <property type="component" value="Chromosome 2"/>
</dbReference>
<evidence type="ECO:0000313" key="2">
    <source>
        <dbReference type="Proteomes" id="UP000091857"/>
    </source>
</evidence>
<organism evidence="1 2">
    <name type="scientific">Manihot esculenta</name>
    <name type="common">Cassava</name>
    <name type="synonym">Jatropha manihot</name>
    <dbReference type="NCBI Taxonomy" id="3983"/>
    <lineage>
        <taxon>Eukaryota</taxon>
        <taxon>Viridiplantae</taxon>
        <taxon>Streptophyta</taxon>
        <taxon>Embryophyta</taxon>
        <taxon>Tracheophyta</taxon>
        <taxon>Spermatophyta</taxon>
        <taxon>Magnoliopsida</taxon>
        <taxon>eudicotyledons</taxon>
        <taxon>Gunneridae</taxon>
        <taxon>Pentapetalae</taxon>
        <taxon>rosids</taxon>
        <taxon>fabids</taxon>
        <taxon>Malpighiales</taxon>
        <taxon>Euphorbiaceae</taxon>
        <taxon>Crotonoideae</taxon>
        <taxon>Manihoteae</taxon>
        <taxon>Manihot</taxon>
    </lineage>
</organism>
<proteinExistence type="predicted"/>
<name>A0ACB7I8J6_MANES</name>
<accession>A0ACB7I8J6</accession>
<gene>
    <name evidence="1" type="ORF">MANES_02G221321v8</name>
</gene>
<sequence>MHKLGFIDGTIPMPNRDNEFFEQWKRCDYMVTSLSSRDFGCEITERFEDSNGSQIYELHRQISLISQENFPILVYFIHLKRLWDELRSIEVLPPCSCGASKAIDDMNNRNRLMQFLMELNENFDSVRNQILVLDPLPSMNRAYSMALKYESQKEILIKENLSKQKKYDLKKGHCSHCNMDGHVRDTYFKLIGYPDWFKNKTKIEEKPTR</sequence>
<reference evidence="2" key="1">
    <citation type="journal article" date="2016" name="Nat. Biotechnol.">
        <title>Sequencing wild and cultivated cassava and related species reveals extensive interspecific hybridization and genetic diversity.</title>
        <authorList>
            <person name="Bredeson J.V."/>
            <person name="Lyons J.B."/>
            <person name="Prochnik S.E."/>
            <person name="Wu G.A."/>
            <person name="Ha C.M."/>
            <person name="Edsinger-Gonzales E."/>
            <person name="Grimwood J."/>
            <person name="Schmutz J."/>
            <person name="Rabbi I.Y."/>
            <person name="Egesi C."/>
            <person name="Nauluvula P."/>
            <person name="Lebot V."/>
            <person name="Ndunguru J."/>
            <person name="Mkamilo G."/>
            <person name="Bart R.S."/>
            <person name="Setter T.L."/>
            <person name="Gleadow R.M."/>
            <person name="Kulakow P."/>
            <person name="Ferguson M.E."/>
            <person name="Rounsley S."/>
            <person name="Rokhsar D.S."/>
        </authorList>
    </citation>
    <scope>NUCLEOTIDE SEQUENCE [LARGE SCALE GENOMIC DNA]</scope>
    <source>
        <strain evidence="2">cv. AM560-2</strain>
    </source>
</reference>
<protein>
    <submittedName>
        <fullName evidence="1">Uncharacterized protein</fullName>
    </submittedName>
</protein>
<evidence type="ECO:0000313" key="1">
    <source>
        <dbReference type="EMBL" id="KAG8661060.1"/>
    </source>
</evidence>